<proteinExistence type="predicted"/>
<gene>
    <name evidence="1" type="ORF">FH972_005515</name>
</gene>
<evidence type="ECO:0000313" key="1">
    <source>
        <dbReference type="EMBL" id="KAE8009058.1"/>
    </source>
</evidence>
<protein>
    <submittedName>
        <fullName evidence="1">Uncharacterized protein</fullName>
    </submittedName>
</protein>
<sequence length="59" mass="6701">MPTKDTEVGRRVQATRQHLMTETGWRRGRSAKGAICSKGKEQGCHTRCGTLYMLSFTRE</sequence>
<accession>A0A5N6QRB7</accession>
<evidence type="ECO:0000313" key="2">
    <source>
        <dbReference type="Proteomes" id="UP000327013"/>
    </source>
</evidence>
<keyword evidence="2" id="KW-1185">Reference proteome</keyword>
<dbReference type="EMBL" id="CM017322">
    <property type="protein sequence ID" value="KAE8009058.1"/>
    <property type="molecule type" value="Genomic_DNA"/>
</dbReference>
<reference evidence="1 2" key="1">
    <citation type="submission" date="2019-06" db="EMBL/GenBank/DDBJ databases">
        <title>A chromosomal-level reference genome of Carpinus fangiana (Coryloideae, Betulaceae).</title>
        <authorList>
            <person name="Yang X."/>
            <person name="Wang Z."/>
            <person name="Zhang L."/>
            <person name="Hao G."/>
            <person name="Liu J."/>
            <person name="Yang Y."/>
        </authorList>
    </citation>
    <scope>NUCLEOTIDE SEQUENCE [LARGE SCALE GENOMIC DNA]</scope>
    <source>
        <strain evidence="1">Cfa_2016G</strain>
        <tissue evidence="1">Leaf</tissue>
    </source>
</reference>
<name>A0A5N6QRB7_9ROSI</name>
<dbReference type="Proteomes" id="UP000327013">
    <property type="component" value="Chromosome 2"/>
</dbReference>
<dbReference type="AlphaFoldDB" id="A0A5N6QRB7"/>
<organism evidence="1 2">
    <name type="scientific">Carpinus fangiana</name>
    <dbReference type="NCBI Taxonomy" id="176857"/>
    <lineage>
        <taxon>Eukaryota</taxon>
        <taxon>Viridiplantae</taxon>
        <taxon>Streptophyta</taxon>
        <taxon>Embryophyta</taxon>
        <taxon>Tracheophyta</taxon>
        <taxon>Spermatophyta</taxon>
        <taxon>Magnoliopsida</taxon>
        <taxon>eudicotyledons</taxon>
        <taxon>Gunneridae</taxon>
        <taxon>Pentapetalae</taxon>
        <taxon>rosids</taxon>
        <taxon>fabids</taxon>
        <taxon>Fagales</taxon>
        <taxon>Betulaceae</taxon>
        <taxon>Carpinus</taxon>
    </lineage>
</organism>